<evidence type="ECO:0000313" key="4">
    <source>
        <dbReference type="Proteomes" id="UP000608071"/>
    </source>
</evidence>
<feature type="transmembrane region" description="Helical" evidence="1">
    <location>
        <begin position="107"/>
        <end position="125"/>
    </location>
</feature>
<keyword evidence="1" id="KW-0472">Membrane</keyword>
<reference evidence="3 4" key="1">
    <citation type="submission" date="2020-08" db="EMBL/GenBank/DDBJ databases">
        <title>A Genomic Blueprint of the Chicken Gut Microbiome.</title>
        <authorList>
            <person name="Gilroy R."/>
            <person name="Ravi A."/>
            <person name="Getino M."/>
            <person name="Pursley I."/>
            <person name="Horton D.L."/>
            <person name="Alikhan N.-F."/>
            <person name="Baker D."/>
            <person name="Gharbi K."/>
            <person name="Hall N."/>
            <person name="Watson M."/>
            <person name="Adriaenssens E.M."/>
            <person name="Foster-Nyarko E."/>
            <person name="Jarju S."/>
            <person name="Secka A."/>
            <person name="Antonio M."/>
            <person name="Oren A."/>
            <person name="Chaudhuri R."/>
            <person name="La Ragione R.M."/>
            <person name="Hildebrand F."/>
            <person name="Pallen M.J."/>
        </authorList>
    </citation>
    <scope>NUCLEOTIDE SEQUENCE [LARGE SCALE GENOMIC DNA]</scope>
    <source>
        <strain evidence="3 4">Sa2BVA9</strain>
    </source>
</reference>
<proteinExistence type="predicted"/>
<feature type="transmembrane region" description="Helical" evidence="1">
    <location>
        <begin position="32"/>
        <end position="48"/>
    </location>
</feature>
<keyword evidence="4" id="KW-1185">Reference proteome</keyword>
<keyword evidence="1" id="KW-0812">Transmembrane</keyword>
<sequence length="220" mass="24996">MRFFLTFLYFVISCTILAFVDAVWALGYATKSFIKIFLFGLVPFVLLWKCKKVELLGLFKFSKSSFRKSLSYGGLVYGIIVGGYFLLKPFIDFSNITTSLNDSVGVSASNFIIVALYISLINSFLEEFFFRGFGTVFFNVSNRWLTYITSAALFALYHVAMMIGWYDWWVFVLAIIGLFVSGIVFHLLNQASHSLYTSWFVHMCSNLGINTVGLILFGIL</sequence>
<feature type="transmembrane region" description="Helical" evidence="1">
    <location>
        <begin position="169"/>
        <end position="188"/>
    </location>
</feature>
<evidence type="ECO:0000313" key="3">
    <source>
        <dbReference type="EMBL" id="MBD7970457.1"/>
    </source>
</evidence>
<dbReference type="GO" id="GO:0008237">
    <property type="term" value="F:metallopeptidase activity"/>
    <property type="evidence" value="ECO:0007669"/>
    <property type="project" value="UniProtKB-KW"/>
</dbReference>
<feature type="transmembrane region" description="Helical" evidence="1">
    <location>
        <begin position="7"/>
        <end position="26"/>
    </location>
</feature>
<feature type="transmembrane region" description="Helical" evidence="1">
    <location>
        <begin position="69"/>
        <end position="87"/>
    </location>
</feature>
<keyword evidence="1" id="KW-1133">Transmembrane helix</keyword>
<accession>A0ABR8T3X5</accession>
<name>A0ABR8T3X5_9BACL</name>
<dbReference type="EMBL" id="JACSQL010000012">
    <property type="protein sequence ID" value="MBD7970457.1"/>
    <property type="molecule type" value="Genomic_DNA"/>
</dbReference>
<keyword evidence="3" id="KW-0482">Metalloprotease</keyword>
<evidence type="ECO:0000259" key="2">
    <source>
        <dbReference type="Pfam" id="PF02517"/>
    </source>
</evidence>
<evidence type="ECO:0000256" key="1">
    <source>
        <dbReference type="SAM" id="Phobius"/>
    </source>
</evidence>
<organism evidence="3 4">
    <name type="scientific">Paenibacillus gallinarum</name>
    <dbReference type="NCBI Taxonomy" id="2762232"/>
    <lineage>
        <taxon>Bacteria</taxon>
        <taxon>Bacillati</taxon>
        <taxon>Bacillota</taxon>
        <taxon>Bacilli</taxon>
        <taxon>Bacillales</taxon>
        <taxon>Paenibacillaceae</taxon>
        <taxon>Paenibacillus</taxon>
    </lineage>
</organism>
<keyword evidence="3" id="KW-0378">Hydrolase</keyword>
<feature type="domain" description="CAAX prenyl protease 2/Lysostaphin resistance protein A-like" evidence="2">
    <location>
        <begin position="110"/>
        <end position="207"/>
    </location>
</feature>
<dbReference type="InterPro" id="IPR003675">
    <property type="entry name" value="Rce1/LyrA-like_dom"/>
</dbReference>
<keyword evidence="3" id="KW-0645">Protease</keyword>
<dbReference type="Pfam" id="PF02517">
    <property type="entry name" value="Rce1-like"/>
    <property type="match status" value="1"/>
</dbReference>
<gene>
    <name evidence="3" type="ORF">H9647_20535</name>
</gene>
<protein>
    <submittedName>
        <fullName evidence="3">CPBP family intramembrane metalloprotease</fullName>
    </submittedName>
</protein>
<feature type="transmembrane region" description="Helical" evidence="1">
    <location>
        <begin position="200"/>
        <end position="219"/>
    </location>
</feature>
<feature type="transmembrane region" description="Helical" evidence="1">
    <location>
        <begin position="145"/>
        <end position="163"/>
    </location>
</feature>
<comment type="caution">
    <text evidence="3">The sequence shown here is derived from an EMBL/GenBank/DDBJ whole genome shotgun (WGS) entry which is preliminary data.</text>
</comment>
<dbReference type="Proteomes" id="UP000608071">
    <property type="component" value="Unassembled WGS sequence"/>
</dbReference>
<dbReference type="RefSeq" id="WP_191803571.1">
    <property type="nucleotide sequence ID" value="NZ_JACSQL010000012.1"/>
</dbReference>